<dbReference type="HOGENOM" id="CLU_006609_0_0_1"/>
<dbReference type="GO" id="GO:0031966">
    <property type="term" value="C:mitochondrial membrane"/>
    <property type="evidence" value="ECO:0007669"/>
    <property type="project" value="TreeGrafter"/>
</dbReference>
<dbReference type="PANTHER" id="PTHR12563:SF17">
    <property type="entry name" value="DIHYDROXYACETONE PHOSPHATE ACYLTRANSFERASE"/>
    <property type="match status" value="1"/>
</dbReference>
<sequence length="931" mass="103743">MLKPLAKKKAMVLPSPQSYLEEYAQHSTSGTLYSVLQHNGAALRIQLRYRKYQEKVRMLLKKSEKAIDEQQQQDNAVTTAKAALRERSVTGSSMALAVAYNARKDNSSSDATTEAQYPLVRKPKMPSYASEMRSSGSGLSDAAVKWSPTEWQPMSGRTDRTLHAVASSSLDEMEKSDDKTDNQVCAVGAMAKDDAMENLPTVEPAAEVAEDSETQHAVATRDHRFVDIMHHSWLLSSMEERCTEVAASVGAGGRAGHSAMKVADFRHTVLDVVFIARSGVGHNFHGRAPSSVKTHHQNLVSRVQQQQDSLSAEDVRRVSRIFSGLQSDMFMPAVRTLGWILTKTWRMLFNGVHVDVTSLHHVFQTLEHAMQQQGDDVSVVFAPTHKTHLDYLIISYLCFAYGLPLPRIAAGNNLDLPLLGPFLRANGSFFIRRSFRDDQLYKQVLASYVHELMSDGNPIEVFVEGGRSRHGRVCKPRLGFLSMFHDYTKLDSESKKKKKVLLVPISLDYDKVYEVEEYANQLLGKPKQKESIAGFLKSVWDIFFLRCGHAYVRFGEPLALTQDSSLEDTARELAVRMQTTGTVTSTALVAALLMWKRSYQTQEMLANRVSWLVGELETRAAHLTHVHDDAIAVHALSILNVDVSSQGVLMPQLEFPTRALEMGFYRNHVLHVFLPEMAIAGAIDALTRATATCSTTSGSNVCILSRADVEEKALMMWNFLRHICRHDAIDIAAQLNQFVARVSSACRLEGEKDGYVVVDLPRWRASKLVGFVLSLHWPFVDSLWLCAQGLWSLAADDADNSERAVVRRVQLLARALFLKRKLAHAEALCSESIKQSFDFLVERGFIRYASSSNGRVVELVQQESSDELVNALVDEVGGWRKPTTCLWKPHATAATPRWTQAAAMAAMTASGEEGRKGVYDAWMAPTARRSV</sequence>
<dbReference type="OMA" id="LMWKRAY"/>
<evidence type="ECO:0000256" key="1">
    <source>
        <dbReference type="ARBA" id="ARBA00004184"/>
    </source>
</evidence>
<dbReference type="Pfam" id="PF19277">
    <property type="entry name" value="GPAT_C"/>
    <property type="match status" value="1"/>
</dbReference>
<dbReference type="InterPro" id="IPR022284">
    <property type="entry name" value="GPAT/DHAPAT"/>
</dbReference>
<keyword evidence="5" id="KW-0012">Acyltransferase</keyword>
<dbReference type="STRING" id="431595.K3WIL4"/>
<dbReference type="GO" id="GO:0008654">
    <property type="term" value="P:phospholipid biosynthetic process"/>
    <property type="evidence" value="ECO:0007669"/>
    <property type="project" value="TreeGrafter"/>
</dbReference>
<dbReference type="InterPro" id="IPR045520">
    <property type="entry name" value="GPAT/DHAPAT_C"/>
</dbReference>
<dbReference type="EMBL" id="GL376564">
    <property type="status" value="NOT_ANNOTATED_CDS"/>
    <property type="molecule type" value="Genomic_DNA"/>
</dbReference>
<reference evidence="7" key="3">
    <citation type="submission" date="2015-02" db="UniProtKB">
        <authorList>
            <consortium name="EnsemblProtists"/>
        </authorList>
    </citation>
    <scope>IDENTIFICATION</scope>
    <source>
        <strain evidence="7">DAOM BR144</strain>
    </source>
</reference>
<dbReference type="SMART" id="SM00563">
    <property type="entry name" value="PlsC"/>
    <property type="match status" value="1"/>
</dbReference>
<proteinExistence type="inferred from homology"/>
<dbReference type="VEuPathDB" id="FungiDB:PYU1_G004795"/>
<dbReference type="InterPro" id="IPR002123">
    <property type="entry name" value="Plipid/glycerol_acylTrfase"/>
</dbReference>
<organism evidence="7 8">
    <name type="scientific">Globisporangium ultimum (strain ATCC 200006 / CBS 805.95 / DAOM BR144)</name>
    <name type="common">Pythium ultimum</name>
    <dbReference type="NCBI Taxonomy" id="431595"/>
    <lineage>
        <taxon>Eukaryota</taxon>
        <taxon>Sar</taxon>
        <taxon>Stramenopiles</taxon>
        <taxon>Oomycota</taxon>
        <taxon>Peronosporomycetes</taxon>
        <taxon>Pythiales</taxon>
        <taxon>Pythiaceae</taxon>
        <taxon>Globisporangium</taxon>
    </lineage>
</organism>
<dbReference type="GO" id="GO:0019432">
    <property type="term" value="P:triglyceride biosynthetic process"/>
    <property type="evidence" value="ECO:0007669"/>
    <property type="project" value="TreeGrafter"/>
</dbReference>
<dbReference type="SUPFAM" id="SSF69593">
    <property type="entry name" value="Glycerol-3-phosphate (1)-acyltransferase"/>
    <property type="match status" value="1"/>
</dbReference>
<dbReference type="CDD" id="cd07993">
    <property type="entry name" value="LPLAT_DHAPAT-like"/>
    <property type="match status" value="1"/>
</dbReference>
<evidence type="ECO:0000256" key="4">
    <source>
        <dbReference type="ARBA" id="ARBA00023136"/>
    </source>
</evidence>
<dbReference type="EnsemblProtists" id="PYU1_T004806">
    <property type="protein sequence ID" value="PYU1_T004806"/>
    <property type="gene ID" value="PYU1_G004795"/>
</dbReference>
<evidence type="ECO:0000256" key="3">
    <source>
        <dbReference type="ARBA" id="ARBA00022679"/>
    </source>
</evidence>
<evidence type="ECO:0000259" key="6">
    <source>
        <dbReference type="SMART" id="SM00563"/>
    </source>
</evidence>
<dbReference type="GO" id="GO:0006072">
    <property type="term" value="P:glycerol-3-phosphate metabolic process"/>
    <property type="evidence" value="ECO:0007669"/>
    <property type="project" value="TreeGrafter"/>
</dbReference>
<accession>K3WIL4</accession>
<dbReference type="PANTHER" id="PTHR12563">
    <property type="entry name" value="GLYCEROL-3-PHOSPHATE ACYLTRANSFERASE"/>
    <property type="match status" value="1"/>
</dbReference>
<keyword evidence="8" id="KW-1185">Reference proteome</keyword>
<evidence type="ECO:0000256" key="5">
    <source>
        <dbReference type="ARBA" id="ARBA00023315"/>
    </source>
</evidence>
<comment type="similarity">
    <text evidence="2">Belongs to the GPAT/DAPAT family.</text>
</comment>
<dbReference type="InParanoid" id="K3WIL4"/>
<feature type="domain" description="Phospholipid/glycerol acyltransferase" evidence="6">
    <location>
        <begin position="379"/>
        <end position="510"/>
    </location>
</feature>
<name>K3WIL4_GLOUD</name>
<dbReference type="AlphaFoldDB" id="K3WIL4"/>
<dbReference type="InterPro" id="IPR041728">
    <property type="entry name" value="GPAT/DHAPAT_LPLAT"/>
</dbReference>
<comment type="subcellular location">
    <subcellularLocation>
        <location evidence="1">Endomembrane system</location>
        <topology evidence="1">Peripheral membrane protein</topology>
    </subcellularLocation>
</comment>
<reference evidence="8" key="1">
    <citation type="journal article" date="2010" name="Genome Biol.">
        <title>Genome sequence of the necrotrophic plant pathogen Pythium ultimum reveals original pathogenicity mechanisms and effector repertoire.</title>
        <authorList>
            <person name="Levesque C.A."/>
            <person name="Brouwer H."/>
            <person name="Cano L."/>
            <person name="Hamilton J.P."/>
            <person name="Holt C."/>
            <person name="Huitema E."/>
            <person name="Raffaele S."/>
            <person name="Robideau G.P."/>
            <person name="Thines M."/>
            <person name="Win J."/>
            <person name="Zerillo M.M."/>
            <person name="Beakes G.W."/>
            <person name="Boore J.L."/>
            <person name="Busam D."/>
            <person name="Dumas B."/>
            <person name="Ferriera S."/>
            <person name="Fuerstenberg S.I."/>
            <person name="Gachon C.M."/>
            <person name="Gaulin E."/>
            <person name="Govers F."/>
            <person name="Grenville-Briggs L."/>
            <person name="Horner N."/>
            <person name="Hostetler J."/>
            <person name="Jiang R.H."/>
            <person name="Johnson J."/>
            <person name="Krajaejun T."/>
            <person name="Lin H."/>
            <person name="Meijer H.J."/>
            <person name="Moore B."/>
            <person name="Morris P."/>
            <person name="Phuntmart V."/>
            <person name="Puiu D."/>
            <person name="Shetty J."/>
            <person name="Stajich J.E."/>
            <person name="Tripathy S."/>
            <person name="Wawra S."/>
            <person name="van West P."/>
            <person name="Whitty B.R."/>
            <person name="Coutinho P.M."/>
            <person name="Henrissat B."/>
            <person name="Martin F."/>
            <person name="Thomas P.D."/>
            <person name="Tyler B.M."/>
            <person name="De Vries R.P."/>
            <person name="Kamoun S."/>
            <person name="Yandell M."/>
            <person name="Tisserat N."/>
            <person name="Buell C.R."/>
        </authorList>
    </citation>
    <scope>NUCLEOTIDE SEQUENCE</scope>
    <source>
        <strain evidence="8">DAOM:BR144</strain>
    </source>
</reference>
<dbReference type="Pfam" id="PF01553">
    <property type="entry name" value="Acyltransferase"/>
    <property type="match status" value="1"/>
</dbReference>
<dbReference type="Proteomes" id="UP000019132">
    <property type="component" value="Unassembled WGS sequence"/>
</dbReference>
<dbReference type="GO" id="GO:0004366">
    <property type="term" value="F:glycerol-3-phosphate O-acyltransferase activity"/>
    <property type="evidence" value="ECO:0007669"/>
    <property type="project" value="TreeGrafter"/>
</dbReference>
<dbReference type="GO" id="GO:0006631">
    <property type="term" value="P:fatty acid metabolic process"/>
    <property type="evidence" value="ECO:0007669"/>
    <property type="project" value="TreeGrafter"/>
</dbReference>
<evidence type="ECO:0000256" key="2">
    <source>
        <dbReference type="ARBA" id="ARBA00007937"/>
    </source>
</evidence>
<keyword evidence="3" id="KW-0808">Transferase</keyword>
<evidence type="ECO:0000313" key="8">
    <source>
        <dbReference type="Proteomes" id="UP000019132"/>
    </source>
</evidence>
<evidence type="ECO:0000313" key="7">
    <source>
        <dbReference type="EnsemblProtists" id="PYU1_T004806"/>
    </source>
</evidence>
<protein>
    <recommendedName>
        <fullName evidence="6">Phospholipid/glycerol acyltransferase domain-containing protein</fullName>
    </recommendedName>
</protein>
<reference evidence="8" key="2">
    <citation type="submission" date="2010-04" db="EMBL/GenBank/DDBJ databases">
        <authorList>
            <person name="Buell R."/>
            <person name="Hamilton J."/>
            <person name="Hostetler J."/>
        </authorList>
    </citation>
    <scope>NUCLEOTIDE SEQUENCE [LARGE SCALE GENOMIC DNA]</scope>
    <source>
        <strain evidence="8">DAOM:BR144</strain>
    </source>
</reference>
<keyword evidence="4" id="KW-0472">Membrane</keyword>
<dbReference type="eggNOG" id="KOG3730">
    <property type="taxonomic scope" value="Eukaryota"/>
</dbReference>
<dbReference type="GO" id="GO:0012505">
    <property type="term" value="C:endomembrane system"/>
    <property type="evidence" value="ECO:0007669"/>
    <property type="project" value="UniProtKB-SubCell"/>
</dbReference>